<proteinExistence type="predicted"/>
<comment type="subcellular location">
    <subcellularLocation>
        <location evidence="1">Nucleus</location>
    </subcellularLocation>
</comment>
<dbReference type="RefSeq" id="XP_008240722.1">
    <property type="nucleotide sequence ID" value="XM_008242500.2"/>
</dbReference>
<feature type="compositionally biased region" description="Acidic residues" evidence="6">
    <location>
        <begin position="119"/>
        <end position="136"/>
    </location>
</feature>
<evidence type="ECO:0000256" key="2">
    <source>
        <dbReference type="ARBA" id="ARBA00023015"/>
    </source>
</evidence>
<feature type="domain" description="TF-B3" evidence="7">
    <location>
        <begin position="361"/>
        <end position="456"/>
    </location>
</feature>
<sequence>MASLHDSPASIPHFLRIILDKTSKKTRIKIPMKFLTRYGENLSSPVHLKLPSGLEMEIELRRSNDGWVWFDKGWPEFSKLCSLDYGNSLVFGYEGNSNFSVFIFDKTATEIEYPKPEMEETDSDSEEDDDDDDDDESGHARGEIKRENDMPTKKDFGGSSSSRIFLGRMHPLTKSEKALALQRANAFESEYPSFLVAIQPVYIHRGYLHLPSEFARRHLVKQRARNIILKILDGRTWVVEFKYETSITRFQRGWLAFARDNNLKVGDVCVFVLIDCNERLFEVFFYRTNNAEDCPLSPGHGGVAIDRVEKRRNPMIKVETDCTTNYENGKYKRLKTGGQVTQRPLNSSSRSLEAANRFTPKNPSFRATLGSTPLILHVPVTFARSFVKKRKQTVNLQVRERSWPVNLIGHTKESGAKLCGGWREFVTENCLMEGDVCIFELIERNDIVLKVHIFRC</sequence>
<dbReference type="PANTHER" id="PTHR31920">
    <property type="entry name" value="B3 DOMAIN-CONTAINING"/>
    <property type="match status" value="1"/>
</dbReference>
<dbReference type="SMART" id="SM01019">
    <property type="entry name" value="B3"/>
    <property type="match status" value="3"/>
</dbReference>
<dbReference type="CDD" id="cd10017">
    <property type="entry name" value="B3_DNA"/>
    <property type="match status" value="3"/>
</dbReference>
<keyword evidence="3" id="KW-0238">DNA-binding</keyword>
<reference evidence="8" key="1">
    <citation type="journal article" date="2012" name="Nat. Commun.">
        <title>The genome of Prunus mume.</title>
        <authorList>
            <person name="Zhang Q."/>
            <person name="Chen W."/>
            <person name="Sun L."/>
            <person name="Zhao F."/>
            <person name="Huang B."/>
            <person name="Yang W."/>
            <person name="Tao Y."/>
            <person name="Wang J."/>
            <person name="Yuan Z."/>
            <person name="Fan G."/>
            <person name="Xing Z."/>
            <person name="Han C."/>
            <person name="Pan H."/>
            <person name="Zhong X."/>
            <person name="Shi W."/>
            <person name="Liang X."/>
            <person name="Du D."/>
            <person name="Sun F."/>
            <person name="Xu Z."/>
            <person name="Hao R."/>
            <person name="Lv T."/>
            <person name="Lv Y."/>
            <person name="Zheng Z."/>
            <person name="Sun M."/>
            <person name="Luo L."/>
            <person name="Cai M."/>
            <person name="Gao Y."/>
            <person name="Wang J."/>
            <person name="Yin Y."/>
            <person name="Xu X."/>
            <person name="Cheng T."/>
            <person name="Wang J."/>
        </authorList>
    </citation>
    <scope>NUCLEOTIDE SEQUENCE [LARGE SCALE GENOMIC DNA]</scope>
</reference>
<evidence type="ECO:0000313" key="9">
    <source>
        <dbReference type="RefSeq" id="XP_008240722.1"/>
    </source>
</evidence>
<evidence type="ECO:0000256" key="6">
    <source>
        <dbReference type="SAM" id="MobiDB-lite"/>
    </source>
</evidence>
<evidence type="ECO:0000256" key="5">
    <source>
        <dbReference type="ARBA" id="ARBA00023242"/>
    </source>
</evidence>
<feature type="domain" description="TF-B3" evidence="7">
    <location>
        <begin position="13"/>
        <end position="107"/>
    </location>
</feature>
<dbReference type="Gene3D" id="2.40.330.10">
    <property type="entry name" value="DNA-binding pseudobarrel domain"/>
    <property type="match status" value="3"/>
</dbReference>
<dbReference type="GeneID" id="103339222"/>
<evidence type="ECO:0000259" key="7">
    <source>
        <dbReference type="PROSITE" id="PS50863"/>
    </source>
</evidence>
<evidence type="ECO:0000256" key="3">
    <source>
        <dbReference type="ARBA" id="ARBA00023125"/>
    </source>
</evidence>
<keyword evidence="8" id="KW-1185">Reference proteome</keyword>
<feature type="region of interest" description="Disordered" evidence="6">
    <location>
        <begin position="113"/>
        <end position="162"/>
    </location>
</feature>
<evidence type="ECO:0000256" key="4">
    <source>
        <dbReference type="ARBA" id="ARBA00023163"/>
    </source>
</evidence>
<dbReference type="Pfam" id="PF02362">
    <property type="entry name" value="B3"/>
    <property type="match status" value="3"/>
</dbReference>
<evidence type="ECO:0000256" key="1">
    <source>
        <dbReference type="ARBA" id="ARBA00004123"/>
    </source>
</evidence>
<reference evidence="9" key="2">
    <citation type="submission" date="2025-08" db="UniProtKB">
        <authorList>
            <consortium name="RefSeq"/>
        </authorList>
    </citation>
    <scope>IDENTIFICATION</scope>
</reference>
<keyword evidence="4" id="KW-0804">Transcription</keyword>
<accession>A0ABM0PK08</accession>
<dbReference type="PANTHER" id="PTHR31920:SF108">
    <property type="entry name" value="B3 DOMAIN-CONTAINING TRANSCRIPTION FACTOR VRN1-LIKE"/>
    <property type="match status" value="1"/>
</dbReference>
<dbReference type="PROSITE" id="PS50863">
    <property type="entry name" value="B3"/>
    <property type="match status" value="3"/>
</dbReference>
<protein>
    <submittedName>
        <fullName evidence="9">B3 domain-containing transcription factor VRN1-like isoform X1</fullName>
    </submittedName>
</protein>
<keyword evidence="5" id="KW-0539">Nucleus</keyword>
<dbReference type="InterPro" id="IPR003340">
    <property type="entry name" value="B3_DNA-bd"/>
</dbReference>
<feature type="compositionally biased region" description="Basic and acidic residues" evidence="6">
    <location>
        <begin position="137"/>
        <end position="156"/>
    </location>
</feature>
<feature type="domain" description="TF-B3" evidence="7">
    <location>
        <begin position="193"/>
        <end position="289"/>
    </location>
</feature>
<dbReference type="InterPro" id="IPR050655">
    <property type="entry name" value="Plant_B3_domain"/>
</dbReference>
<dbReference type="Proteomes" id="UP000694861">
    <property type="component" value="Linkage group LG8"/>
</dbReference>
<evidence type="ECO:0000313" key="8">
    <source>
        <dbReference type="Proteomes" id="UP000694861"/>
    </source>
</evidence>
<dbReference type="InterPro" id="IPR015300">
    <property type="entry name" value="DNA-bd_pseudobarrel_sf"/>
</dbReference>
<organism evidence="8 9">
    <name type="scientific">Prunus mume</name>
    <name type="common">Japanese apricot</name>
    <name type="synonym">Armeniaca mume</name>
    <dbReference type="NCBI Taxonomy" id="102107"/>
    <lineage>
        <taxon>Eukaryota</taxon>
        <taxon>Viridiplantae</taxon>
        <taxon>Streptophyta</taxon>
        <taxon>Embryophyta</taxon>
        <taxon>Tracheophyta</taxon>
        <taxon>Spermatophyta</taxon>
        <taxon>Magnoliopsida</taxon>
        <taxon>eudicotyledons</taxon>
        <taxon>Gunneridae</taxon>
        <taxon>Pentapetalae</taxon>
        <taxon>rosids</taxon>
        <taxon>fabids</taxon>
        <taxon>Rosales</taxon>
        <taxon>Rosaceae</taxon>
        <taxon>Amygdaloideae</taxon>
        <taxon>Amygdaleae</taxon>
        <taxon>Prunus</taxon>
    </lineage>
</organism>
<keyword evidence="2" id="KW-0805">Transcription regulation</keyword>
<name>A0ABM0PK08_PRUMU</name>
<dbReference type="SUPFAM" id="SSF101936">
    <property type="entry name" value="DNA-binding pseudobarrel domain"/>
    <property type="match status" value="3"/>
</dbReference>
<gene>
    <name evidence="9" type="primary">LOC103339222</name>
</gene>